<feature type="domain" description="RAMA" evidence="2">
    <location>
        <begin position="271"/>
        <end position="335"/>
    </location>
</feature>
<evidence type="ECO:0000313" key="4">
    <source>
        <dbReference type="Proteomes" id="UP000199671"/>
    </source>
</evidence>
<evidence type="ECO:0000259" key="2">
    <source>
        <dbReference type="Pfam" id="PF18755"/>
    </source>
</evidence>
<proteinExistence type="predicted"/>
<organism evidence="3 4">
    <name type="scientific">Actinomyces ruminicola</name>
    <dbReference type="NCBI Taxonomy" id="332524"/>
    <lineage>
        <taxon>Bacteria</taxon>
        <taxon>Bacillati</taxon>
        <taxon>Actinomycetota</taxon>
        <taxon>Actinomycetes</taxon>
        <taxon>Actinomycetales</taxon>
        <taxon>Actinomycetaceae</taxon>
        <taxon>Actinomyces</taxon>
    </lineage>
</organism>
<sequence>MALFDLQDDRLEPAVLGRPATDADRAAVLAAVRRQIAEVLRRPLLPVCWDQVVGGDALTALDAAGQVVTIEVIDVLDSTALLLAMARATNAACTGRAQLAARYPGGQAAFEKDWDRFRGSMPARVEPGPRLTLVTTEIDADVRTSFGMIAESGVELHELRVRSTDDGRALVSVEQLRTDIASQALVLNWQAAAPAVETEDDPQPDDATAPTPVIEPPSPQADVPATSAPAGPNSGHRLDAAVLGAEPTVPSGEASERALAGIAQSIETPATLVWLRRRRGIDHRATLAADGTITLADGATFRDPSAAANAAQRTQDIDGWRVWRVGVGGPSLRDLLASGQARQTANAPGASSATGAY</sequence>
<dbReference type="Pfam" id="PF18755">
    <property type="entry name" value="RAMA"/>
    <property type="match status" value="1"/>
</dbReference>
<dbReference type="AlphaFoldDB" id="A0A1G9RNG9"/>
<evidence type="ECO:0000313" key="3">
    <source>
        <dbReference type="EMBL" id="SDM24744.1"/>
    </source>
</evidence>
<gene>
    <name evidence="3" type="ORF">SAMN04487766_10175</name>
</gene>
<accession>A0A1G9RNG9</accession>
<dbReference type="EMBL" id="FNHU01000001">
    <property type="protein sequence ID" value="SDM24744.1"/>
    <property type="molecule type" value="Genomic_DNA"/>
</dbReference>
<protein>
    <recommendedName>
        <fullName evidence="2">RAMA domain-containing protein</fullName>
    </recommendedName>
</protein>
<evidence type="ECO:0000256" key="1">
    <source>
        <dbReference type="SAM" id="MobiDB-lite"/>
    </source>
</evidence>
<reference evidence="3 4" key="1">
    <citation type="submission" date="2016-10" db="EMBL/GenBank/DDBJ databases">
        <authorList>
            <person name="de Groot N.N."/>
        </authorList>
    </citation>
    <scope>NUCLEOTIDE SEQUENCE [LARGE SCALE GENOMIC DNA]</scope>
    <source>
        <strain evidence="3 4">KPR-7B</strain>
    </source>
</reference>
<name>A0A1G9RNG9_9ACTO</name>
<feature type="region of interest" description="Disordered" evidence="1">
    <location>
        <begin position="194"/>
        <end position="238"/>
    </location>
</feature>
<dbReference type="Proteomes" id="UP000199671">
    <property type="component" value="Unassembled WGS sequence"/>
</dbReference>
<dbReference type="InterPro" id="IPR040843">
    <property type="entry name" value="RAMA"/>
</dbReference>
<dbReference type="RefSeq" id="WP_176760747.1">
    <property type="nucleotide sequence ID" value="NZ_FNHU01000001.1"/>
</dbReference>